<dbReference type="EMBL" id="JAWIIV010000002">
    <property type="protein sequence ID" value="MEC4718285.1"/>
    <property type="molecule type" value="Genomic_DNA"/>
</dbReference>
<proteinExistence type="predicted"/>
<dbReference type="RefSeq" id="WP_326505035.1">
    <property type="nucleotide sequence ID" value="NZ_JAWIIV010000002.1"/>
</dbReference>
<protein>
    <submittedName>
        <fullName evidence="1">Uncharacterized protein</fullName>
    </submittedName>
</protein>
<evidence type="ECO:0000313" key="1">
    <source>
        <dbReference type="EMBL" id="MEC4718285.1"/>
    </source>
</evidence>
<organism evidence="1 2">
    <name type="scientific">Noviherbaspirillum album</name>
    <dbReference type="NCBI Taxonomy" id="3080276"/>
    <lineage>
        <taxon>Bacteria</taxon>
        <taxon>Pseudomonadati</taxon>
        <taxon>Pseudomonadota</taxon>
        <taxon>Betaproteobacteria</taxon>
        <taxon>Burkholderiales</taxon>
        <taxon>Oxalobacteraceae</taxon>
        <taxon>Noviherbaspirillum</taxon>
    </lineage>
</organism>
<sequence length="213" mass="24489">MYKPHPSDELRQHFAERPYQGADPMAAKLLFVGLDANYDEAIAKSPAFTSVLEYHQDGVAFWRRYGVHHPFLLPYYRGDGRRYHQTFAKIGFQPDHAHLVSFVELLHLPTVGRSQLVPADLDSCHVKWLDNVIRAGEAQHIFVSAGVLRLMQSTDQFHWLRGGHTPVDSLPVLYDDGRRKIYRHLHFSNYGKFQAQLERERMHIGALLSLSSS</sequence>
<comment type="caution">
    <text evidence="1">The sequence shown here is derived from an EMBL/GenBank/DDBJ whole genome shotgun (WGS) entry which is preliminary data.</text>
</comment>
<dbReference type="Proteomes" id="UP001352263">
    <property type="component" value="Unassembled WGS sequence"/>
</dbReference>
<keyword evidence="2" id="KW-1185">Reference proteome</keyword>
<name>A0ABU6J4I1_9BURK</name>
<gene>
    <name evidence="1" type="ORF">RY831_03935</name>
</gene>
<evidence type="ECO:0000313" key="2">
    <source>
        <dbReference type="Proteomes" id="UP001352263"/>
    </source>
</evidence>
<accession>A0ABU6J4I1</accession>
<reference evidence="1 2" key="1">
    <citation type="submission" date="2023-10" db="EMBL/GenBank/DDBJ databases">
        <title>Noviherbaspirillum sp. CPCC 100848 genome assembly.</title>
        <authorList>
            <person name="Li X.Y."/>
            <person name="Fang X.M."/>
        </authorList>
    </citation>
    <scope>NUCLEOTIDE SEQUENCE [LARGE SCALE GENOMIC DNA]</scope>
    <source>
        <strain evidence="1 2">CPCC 100848</strain>
    </source>
</reference>